<evidence type="ECO:0000256" key="1">
    <source>
        <dbReference type="SAM" id="MobiDB-lite"/>
    </source>
</evidence>
<protein>
    <submittedName>
        <fullName evidence="2">Uncharacterized protein</fullName>
    </submittedName>
</protein>
<comment type="caution">
    <text evidence="2">The sequence shown here is derived from an EMBL/GenBank/DDBJ whole genome shotgun (WGS) entry which is preliminary data.</text>
</comment>
<feature type="compositionally biased region" description="Basic and acidic residues" evidence="1">
    <location>
        <begin position="46"/>
        <end position="61"/>
    </location>
</feature>
<feature type="region of interest" description="Disordered" evidence="1">
    <location>
        <begin position="32"/>
        <end position="61"/>
    </location>
</feature>
<keyword evidence="3" id="KW-1185">Reference proteome</keyword>
<gene>
    <name evidence="2" type="ORF">CesoFtcFv8_025438</name>
</gene>
<name>A0AAN8B4G5_9TELE</name>
<sequence>MVEASLRFSKGACLSFVETETVGYCSQMQSSTTKGKLIAWPPSDENSERKRAERRKEGGRGDDALWYGSISIPALNLTLTADTDPVSKVSRRHGTGSRNPQEAGAVCFCAVLCFLCGRS</sequence>
<evidence type="ECO:0000313" key="3">
    <source>
        <dbReference type="Proteomes" id="UP001335648"/>
    </source>
</evidence>
<accession>A0AAN8B4G5</accession>
<reference evidence="2 3" key="1">
    <citation type="journal article" date="2023" name="Mol. Biol. Evol.">
        <title>Genomics of Secondarily Temperate Adaptation in the Only Non-Antarctic Icefish.</title>
        <authorList>
            <person name="Rivera-Colon A.G."/>
            <person name="Rayamajhi N."/>
            <person name="Minhas B.F."/>
            <person name="Madrigal G."/>
            <person name="Bilyk K.T."/>
            <person name="Yoon V."/>
            <person name="Hune M."/>
            <person name="Gregory S."/>
            <person name="Cheng C.H.C."/>
            <person name="Catchen J.M."/>
        </authorList>
    </citation>
    <scope>NUCLEOTIDE SEQUENCE [LARGE SCALE GENOMIC DNA]</scope>
    <source>
        <strain evidence="2">JC2023a</strain>
    </source>
</reference>
<dbReference type="Proteomes" id="UP001335648">
    <property type="component" value="Unassembled WGS sequence"/>
</dbReference>
<dbReference type="AlphaFoldDB" id="A0AAN8B4G5"/>
<proteinExistence type="predicted"/>
<dbReference type="EMBL" id="JAULUE010002066">
    <property type="protein sequence ID" value="KAK5877983.1"/>
    <property type="molecule type" value="Genomic_DNA"/>
</dbReference>
<organism evidence="2 3">
    <name type="scientific">Champsocephalus esox</name>
    <name type="common">pike icefish</name>
    <dbReference type="NCBI Taxonomy" id="159716"/>
    <lineage>
        <taxon>Eukaryota</taxon>
        <taxon>Metazoa</taxon>
        <taxon>Chordata</taxon>
        <taxon>Craniata</taxon>
        <taxon>Vertebrata</taxon>
        <taxon>Euteleostomi</taxon>
        <taxon>Actinopterygii</taxon>
        <taxon>Neopterygii</taxon>
        <taxon>Teleostei</taxon>
        <taxon>Neoteleostei</taxon>
        <taxon>Acanthomorphata</taxon>
        <taxon>Eupercaria</taxon>
        <taxon>Perciformes</taxon>
        <taxon>Notothenioidei</taxon>
        <taxon>Channichthyidae</taxon>
        <taxon>Champsocephalus</taxon>
    </lineage>
</organism>
<evidence type="ECO:0000313" key="2">
    <source>
        <dbReference type="EMBL" id="KAK5877983.1"/>
    </source>
</evidence>